<evidence type="ECO:0008006" key="4">
    <source>
        <dbReference type="Google" id="ProtNLM"/>
    </source>
</evidence>
<feature type="compositionally biased region" description="Basic residues" evidence="1">
    <location>
        <begin position="10"/>
        <end position="28"/>
    </location>
</feature>
<organism evidence="2 3">
    <name type="scientific">Somion occarium</name>
    <dbReference type="NCBI Taxonomy" id="3059160"/>
    <lineage>
        <taxon>Eukaryota</taxon>
        <taxon>Fungi</taxon>
        <taxon>Dikarya</taxon>
        <taxon>Basidiomycota</taxon>
        <taxon>Agaricomycotina</taxon>
        <taxon>Agaricomycetes</taxon>
        <taxon>Polyporales</taxon>
        <taxon>Cerrenaceae</taxon>
        <taxon>Somion</taxon>
    </lineage>
</organism>
<evidence type="ECO:0000313" key="3">
    <source>
        <dbReference type="Proteomes" id="UP001497453"/>
    </source>
</evidence>
<accession>A0ABP1DWW4</accession>
<sequence>MSKLAAVSRQQRKRKQKRQRKRRQRRQQHLPTKFTRPIPSMPIEVAEIIIDFVGTGLAYFNDPMDSERRKAYHTLRCCALTCRSWRPRSYHFLYRWIWFVDLFDDSIFRASNALINSVRTNGHLQDHIRALAITQAHEDSMRDPFICLLQLTGRLPKLRCLTLAFTSRFVHLNPQKAIQVVSTFSRTLSMLSIQRLSIPTRIFHRLLFALPNLVYLEVSVGTIRDPSSPLPLIVPYHRAMQCRLTCLIIVLDFFLEDSHLHAQQLYAAILRFPQLISSLDTLLVMLDAKWATNAPPAIRMITSIFRNTAKTLRHLSISIANFVNWVALPLDVFYLDSMPYLTQLCISFPTQGAQHVSHVTTFFSSVTSKCLQEVQVQSGDLPGSLRNWKKLDDIFTDARFPLLQRVLFVLPRDETASEWQLGESLPNCATSGILFAHTMDSKIEMHAGHYEHRSANSCRAQYILAMDKVPPY</sequence>
<proteinExistence type="predicted"/>
<dbReference type="EMBL" id="OZ037950">
    <property type="protein sequence ID" value="CAL1712276.1"/>
    <property type="molecule type" value="Genomic_DNA"/>
</dbReference>
<protein>
    <recommendedName>
        <fullName evidence="4">F-box domain-containing protein</fullName>
    </recommendedName>
</protein>
<dbReference type="Proteomes" id="UP001497453">
    <property type="component" value="Chromosome 7"/>
</dbReference>
<reference evidence="3" key="1">
    <citation type="submission" date="2024-04" db="EMBL/GenBank/DDBJ databases">
        <authorList>
            <person name="Shaw F."/>
            <person name="Minotto A."/>
        </authorList>
    </citation>
    <scope>NUCLEOTIDE SEQUENCE [LARGE SCALE GENOMIC DNA]</scope>
</reference>
<feature type="region of interest" description="Disordered" evidence="1">
    <location>
        <begin position="1"/>
        <end position="34"/>
    </location>
</feature>
<keyword evidence="3" id="KW-1185">Reference proteome</keyword>
<name>A0ABP1DWW4_9APHY</name>
<evidence type="ECO:0000313" key="2">
    <source>
        <dbReference type="EMBL" id="CAL1712276.1"/>
    </source>
</evidence>
<evidence type="ECO:0000256" key="1">
    <source>
        <dbReference type="SAM" id="MobiDB-lite"/>
    </source>
</evidence>
<gene>
    <name evidence="2" type="ORF">GFSPODELE1_LOCUS8749</name>
</gene>